<dbReference type="EMBL" id="CP019082">
    <property type="protein sequence ID" value="APW61748.1"/>
    <property type="molecule type" value="Genomic_DNA"/>
</dbReference>
<proteinExistence type="predicted"/>
<evidence type="ECO:0000313" key="1">
    <source>
        <dbReference type="EMBL" id="APW61748.1"/>
    </source>
</evidence>
<organism evidence="1 2">
    <name type="scientific">Paludisphaera borealis</name>
    <dbReference type="NCBI Taxonomy" id="1387353"/>
    <lineage>
        <taxon>Bacteria</taxon>
        <taxon>Pseudomonadati</taxon>
        <taxon>Planctomycetota</taxon>
        <taxon>Planctomycetia</taxon>
        <taxon>Isosphaerales</taxon>
        <taxon>Isosphaeraceae</taxon>
        <taxon>Paludisphaera</taxon>
    </lineage>
</organism>
<sequence>MYVVYGTFVKPSSPGGCLALADQALRAQGMVIVKAADGVDYLVVGGNDAVTLTIVCVPQPNGTWMVVSASSGDPNIAAQARDVIRGMIESTPAP</sequence>
<protein>
    <submittedName>
        <fullName evidence="1">Uncharacterized protein</fullName>
    </submittedName>
</protein>
<dbReference type="Proteomes" id="UP000186309">
    <property type="component" value="Chromosome"/>
</dbReference>
<dbReference type="RefSeq" id="WP_076347344.1">
    <property type="nucleotide sequence ID" value="NZ_CP019082.1"/>
</dbReference>
<reference evidence="2" key="1">
    <citation type="submission" date="2016-12" db="EMBL/GenBank/DDBJ databases">
        <title>Comparative genomics of four Isosphaeraceae planctomycetes: a common pool of plasmids and glycoside hydrolase genes.</title>
        <authorList>
            <person name="Ivanova A."/>
        </authorList>
    </citation>
    <scope>NUCLEOTIDE SEQUENCE [LARGE SCALE GENOMIC DNA]</scope>
    <source>
        <strain evidence="2">PX4</strain>
    </source>
</reference>
<dbReference type="AlphaFoldDB" id="A0A1U7CS66"/>
<gene>
    <name evidence="1" type="ORF">BSF38_03276</name>
</gene>
<dbReference type="OrthoDB" id="281240at2"/>
<keyword evidence="2" id="KW-1185">Reference proteome</keyword>
<name>A0A1U7CS66_9BACT</name>
<accession>A0A1U7CS66</accession>
<dbReference type="KEGG" id="pbor:BSF38_03276"/>
<evidence type="ECO:0000313" key="2">
    <source>
        <dbReference type="Proteomes" id="UP000186309"/>
    </source>
</evidence>